<dbReference type="EMBL" id="JABJRC010000001">
    <property type="protein sequence ID" value="NOL39612.1"/>
    <property type="molecule type" value="Genomic_DNA"/>
</dbReference>
<keyword evidence="7" id="KW-0175">Coiled coil</keyword>
<dbReference type="SUPFAM" id="SSF52218">
    <property type="entry name" value="Flavoproteins"/>
    <property type="match status" value="1"/>
</dbReference>
<evidence type="ECO:0000313" key="9">
    <source>
        <dbReference type="EMBL" id="MBB6567792.1"/>
    </source>
</evidence>
<comment type="cofactor">
    <cofactor evidence="6">
        <name>FMN</name>
        <dbReference type="ChEBI" id="CHEBI:58210"/>
    </cofactor>
    <text evidence="6">Binds 1 FMN per subunit.</text>
</comment>
<dbReference type="InterPro" id="IPR050104">
    <property type="entry name" value="FMN-dep_NADH:Q_OxRdtase_AzoR1"/>
</dbReference>
<evidence type="ECO:0000313" key="11">
    <source>
        <dbReference type="Proteomes" id="UP000534306"/>
    </source>
</evidence>
<keyword evidence="2 6" id="KW-0288">FMN</keyword>
<name>A0A7Y4KX41_9ACTN</name>
<dbReference type="Proteomes" id="UP000534306">
    <property type="component" value="Unassembled WGS sequence"/>
</dbReference>
<dbReference type="RefSeq" id="WP_171671382.1">
    <property type="nucleotide sequence ID" value="NZ_BAAAGT010000003.1"/>
</dbReference>
<comment type="catalytic activity">
    <reaction evidence="6">
        <text>2 a quinone + NADH + H(+) = 2 a 1,4-benzosemiquinone + NAD(+)</text>
        <dbReference type="Rhea" id="RHEA:65952"/>
        <dbReference type="ChEBI" id="CHEBI:15378"/>
        <dbReference type="ChEBI" id="CHEBI:57540"/>
        <dbReference type="ChEBI" id="CHEBI:57945"/>
        <dbReference type="ChEBI" id="CHEBI:132124"/>
        <dbReference type="ChEBI" id="CHEBI:134225"/>
    </reaction>
</comment>
<dbReference type="Pfam" id="PF02525">
    <property type="entry name" value="Flavodoxin_2"/>
    <property type="match status" value="1"/>
</dbReference>
<reference evidence="9 12" key="2">
    <citation type="submission" date="2020-08" db="EMBL/GenBank/DDBJ databases">
        <title>Sequencing the genomes of 1000 actinobacteria strains.</title>
        <authorList>
            <person name="Klenk H.-P."/>
        </authorList>
    </citation>
    <scope>NUCLEOTIDE SEQUENCE [LARGE SCALE GENOMIC DNA]</scope>
    <source>
        <strain evidence="9 12">DSM 15626</strain>
    </source>
</reference>
<comment type="function">
    <text evidence="6">Quinone reductase that provides resistance to thiol-specific stress caused by electrophilic quinones.</text>
</comment>
<dbReference type="AlphaFoldDB" id="A0A7Y4KX41"/>
<dbReference type="InterPro" id="IPR023048">
    <property type="entry name" value="NADH:quinone_OxRdtase_FMN_depd"/>
</dbReference>
<proteinExistence type="inferred from homology"/>
<evidence type="ECO:0000256" key="3">
    <source>
        <dbReference type="ARBA" id="ARBA00023002"/>
    </source>
</evidence>
<organism evidence="10 11">
    <name type="scientific">Kribbella sandramycini</name>
    <dbReference type="NCBI Taxonomy" id="60450"/>
    <lineage>
        <taxon>Bacteria</taxon>
        <taxon>Bacillati</taxon>
        <taxon>Actinomycetota</taxon>
        <taxon>Actinomycetes</taxon>
        <taxon>Propionibacteriales</taxon>
        <taxon>Kribbellaceae</taxon>
        <taxon>Kribbella</taxon>
    </lineage>
</organism>
<protein>
    <recommendedName>
        <fullName evidence="6">FMN dependent NADH:quinone oxidoreductase</fullName>
        <ecNumber evidence="6">1.6.5.-</ecNumber>
    </recommendedName>
    <alternativeName>
        <fullName evidence="6">Azo-dye reductase</fullName>
    </alternativeName>
    <alternativeName>
        <fullName evidence="6">FMN-dependent NADH-azo compound oxidoreductase</fullName>
    </alternativeName>
    <alternativeName>
        <fullName evidence="6">FMN-dependent NADH-azoreductase</fullName>
        <ecNumber evidence="6">1.7.1.17</ecNumber>
    </alternativeName>
</protein>
<evidence type="ECO:0000256" key="2">
    <source>
        <dbReference type="ARBA" id="ARBA00022643"/>
    </source>
</evidence>
<evidence type="ECO:0000256" key="4">
    <source>
        <dbReference type="ARBA" id="ARBA00023027"/>
    </source>
</evidence>
<evidence type="ECO:0000256" key="6">
    <source>
        <dbReference type="HAMAP-Rule" id="MF_01216"/>
    </source>
</evidence>
<comment type="similarity">
    <text evidence="6">Belongs to the azoreductase type 1 family.</text>
</comment>
<feature type="coiled-coil region" evidence="7">
    <location>
        <begin position="67"/>
        <end position="94"/>
    </location>
</feature>
<keyword evidence="3 6" id="KW-0560">Oxidoreductase</keyword>
<sequence length="222" mass="23682">MTTLLRVDASVRRNGSVSRALADSAEAAWRAENPDGVVIRRDLGRRPLPATAWPALARAKYGEQPATDAERDLLADAEALVAELAEEIKSADALLLAVPMYNYGIAQHVKVWVDLLVFDDELLGGSNPLQGRPAIITIARGGGYQLGTPKHGWDHATPYLERIFGDMFGMSVRIAAAELTLAPVTPGMEGLIDLSKESENGAHAAAEEHGLAVAKELIGKAV</sequence>
<dbReference type="HAMAP" id="MF_01216">
    <property type="entry name" value="Azoreductase_type1"/>
    <property type="match status" value="1"/>
</dbReference>
<keyword evidence="4 6" id="KW-0520">NAD</keyword>
<dbReference type="EC" id="1.7.1.17" evidence="6"/>
<dbReference type="EMBL" id="JACHKF010000001">
    <property type="protein sequence ID" value="MBB6567792.1"/>
    <property type="molecule type" value="Genomic_DNA"/>
</dbReference>
<dbReference type="GO" id="GO:0009055">
    <property type="term" value="F:electron transfer activity"/>
    <property type="evidence" value="ECO:0007669"/>
    <property type="project" value="UniProtKB-UniRule"/>
</dbReference>
<comment type="catalytic activity">
    <reaction evidence="5">
        <text>N,N-dimethyl-1,4-phenylenediamine + anthranilate + 2 NAD(+) = 2-(4-dimethylaminophenyl)diazenylbenzoate + 2 NADH + 2 H(+)</text>
        <dbReference type="Rhea" id="RHEA:55872"/>
        <dbReference type="ChEBI" id="CHEBI:15378"/>
        <dbReference type="ChEBI" id="CHEBI:15783"/>
        <dbReference type="ChEBI" id="CHEBI:16567"/>
        <dbReference type="ChEBI" id="CHEBI:57540"/>
        <dbReference type="ChEBI" id="CHEBI:57945"/>
        <dbReference type="ChEBI" id="CHEBI:71579"/>
        <dbReference type="EC" id="1.7.1.17"/>
    </reaction>
    <physiologicalReaction direction="right-to-left" evidence="5">
        <dbReference type="Rhea" id="RHEA:55874"/>
    </physiologicalReaction>
</comment>
<comment type="caution">
    <text evidence="10">The sequence shown here is derived from an EMBL/GenBank/DDBJ whole genome shotgun (WGS) entry which is preliminary data.</text>
</comment>
<evidence type="ECO:0000313" key="10">
    <source>
        <dbReference type="EMBL" id="NOL39612.1"/>
    </source>
</evidence>
<reference evidence="10 11" key="1">
    <citation type="submission" date="2020-05" db="EMBL/GenBank/DDBJ databases">
        <title>Genome sequence of Kribbella sandramycini ATCC 39419.</title>
        <authorList>
            <person name="Maclea K.S."/>
            <person name="Fair J.L."/>
        </authorList>
    </citation>
    <scope>NUCLEOTIDE SEQUENCE [LARGE SCALE GENOMIC DNA]</scope>
    <source>
        <strain evidence="10 11">ATCC 39419</strain>
    </source>
</reference>
<evidence type="ECO:0000256" key="1">
    <source>
        <dbReference type="ARBA" id="ARBA00022630"/>
    </source>
</evidence>
<dbReference type="GO" id="GO:0010181">
    <property type="term" value="F:FMN binding"/>
    <property type="evidence" value="ECO:0007669"/>
    <property type="project" value="UniProtKB-UniRule"/>
</dbReference>
<feature type="binding site" evidence="6">
    <location>
        <position position="10"/>
    </location>
    <ligand>
        <name>FMN</name>
        <dbReference type="ChEBI" id="CHEBI:58210"/>
    </ligand>
</feature>
<gene>
    <name evidence="6" type="primary">azoR</name>
    <name evidence="9" type="ORF">HNR71_003429</name>
    <name evidence="10" type="ORF">HPO96_05075</name>
</gene>
<evidence type="ECO:0000313" key="12">
    <source>
        <dbReference type="Proteomes" id="UP000553957"/>
    </source>
</evidence>
<keyword evidence="1 6" id="KW-0285">Flavoprotein</keyword>
<comment type="function">
    <text evidence="6">Also exhibits azoreductase activity. Catalyzes the reductive cleavage of the azo bond in aromatic azo compounds to the corresponding amines.</text>
</comment>
<dbReference type="Gene3D" id="3.40.50.360">
    <property type="match status" value="1"/>
</dbReference>
<feature type="binding site" evidence="6">
    <location>
        <begin position="16"/>
        <end position="18"/>
    </location>
    <ligand>
        <name>FMN</name>
        <dbReference type="ChEBI" id="CHEBI:58210"/>
    </ligand>
</feature>
<evidence type="ECO:0000256" key="7">
    <source>
        <dbReference type="SAM" id="Coils"/>
    </source>
</evidence>
<evidence type="ECO:0000256" key="5">
    <source>
        <dbReference type="ARBA" id="ARBA00048542"/>
    </source>
</evidence>
<dbReference type="GO" id="GO:0016655">
    <property type="term" value="F:oxidoreductase activity, acting on NAD(P)H, quinone or similar compound as acceptor"/>
    <property type="evidence" value="ECO:0007669"/>
    <property type="project" value="InterPro"/>
</dbReference>
<comment type="subunit">
    <text evidence="6">Homodimer.</text>
</comment>
<dbReference type="EC" id="1.6.5.-" evidence="6"/>
<dbReference type="InterPro" id="IPR003680">
    <property type="entry name" value="Flavodoxin_fold"/>
</dbReference>
<dbReference type="Proteomes" id="UP000553957">
    <property type="component" value="Unassembled WGS sequence"/>
</dbReference>
<accession>A0A7Y4KX41</accession>
<feature type="domain" description="Flavodoxin-like fold" evidence="8">
    <location>
        <begin position="3"/>
        <end position="171"/>
    </location>
</feature>
<dbReference type="PANTHER" id="PTHR43741:SF4">
    <property type="entry name" value="FMN-DEPENDENT NADH:QUINONE OXIDOREDUCTASE"/>
    <property type="match status" value="1"/>
</dbReference>
<keyword evidence="11" id="KW-1185">Reference proteome</keyword>
<dbReference type="InterPro" id="IPR029039">
    <property type="entry name" value="Flavoprotein-like_sf"/>
</dbReference>
<dbReference type="GO" id="GO:0016652">
    <property type="term" value="F:oxidoreductase activity, acting on NAD(P)H as acceptor"/>
    <property type="evidence" value="ECO:0007669"/>
    <property type="project" value="UniProtKB-UniRule"/>
</dbReference>
<comment type="caution">
    <text evidence="6">Lacks conserved residue(s) required for the propagation of feature annotation.</text>
</comment>
<dbReference type="PANTHER" id="PTHR43741">
    <property type="entry name" value="FMN-DEPENDENT NADH-AZOREDUCTASE 1"/>
    <property type="match status" value="1"/>
</dbReference>
<evidence type="ECO:0000259" key="8">
    <source>
        <dbReference type="Pfam" id="PF02525"/>
    </source>
</evidence>